<name>A0AC35GI77_9BILA</name>
<proteinExistence type="predicted"/>
<protein>
    <submittedName>
        <fullName evidence="2">DUF38 domain-containing protein</fullName>
    </submittedName>
</protein>
<dbReference type="WBParaSite" id="PS1159_v2.g550.t1">
    <property type="protein sequence ID" value="PS1159_v2.g550.t1"/>
    <property type="gene ID" value="PS1159_v2.g550"/>
</dbReference>
<sequence length="265" mass="31275">MSQSTFATHERQLFSFPFHVMNHIYANATPNLWKKLNQTCKYFFARFKILIIDDLKISYAPICANGYSIIIPPEHKFVEKMENVWLTKSLSLQNYSTPEYYDILMKKLQKWDIEKLEVGGDLKVEIFNKLTKYGNIQHLTISSVGEVEGNLMPVEDILLKVPYANRITIHVTHVTTQTSQKLASLLRCKKLAVFQLIRIDGLLDVNLFYQFLTRNMAPRGTVRIDYTNDPLKENTIEFRRSLKEKMRLWYPQDQQPHIVKFYWLF</sequence>
<reference evidence="2" key="1">
    <citation type="submission" date="2022-11" db="UniProtKB">
        <authorList>
            <consortium name="WormBaseParasite"/>
        </authorList>
    </citation>
    <scope>IDENTIFICATION</scope>
</reference>
<evidence type="ECO:0000313" key="2">
    <source>
        <dbReference type="WBParaSite" id="PS1159_v2.g550.t1"/>
    </source>
</evidence>
<dbReference type="Proteomes" id="UP000887580">
    <property type="component" value="Unplaced"/>
</dbReference>
<organism evidence="1 2">
    <name type="scientific">Panagrolaimus sp. PS1159</name>
    <dbReference type="NCBI Taxonomy" id="55785"/>
    <lineage>
        <taxon>Eukaryota</taxon>
        <taxon>Metazoa</taxon>
        <taxon>Ecdysozoa</taxon>
        <taxon>Nematoda</taxon>
        <taxon>Chromadorea</taxon>
        <taxon>Rhabditida</taxon>
        <taxon>Tylenchina</taxon>
        <taxon>Panagrolaimomorpha</taxon>
        <taxon>Panagrolaimoidea</taxon>
        <taxon>Panagrolaimidae</taxon>
        <taxon>Panagrolaimus</taxon>
    </lineage>
</organism>
<evidence type="ECO:0000313" key="1">
    <source>
        <dbReference type="Proteomes" id="UP000887580"/>
    </source>
</evidence>
<accession>A0AC35GI77</accession>